<dbReference type="AlphaFoldDB" id="A0A517MVX3"/>
<reference evidence="1 2" key="1">
    <citation type="submission" date="2019-02" db="EMBL/GenBank/DDBJ databases">
        <title>Deep-cultivation of Planctomycetes and their phenomic and genomic characterization uncovers novel biology.</title>
        <authorList>
            <person name="Wiegand S."/>
            <person name="Jogler M."/>
            <person name="Boedeker C."/>
            <person name="Pinto D."/>
            <person name="Vollmers J."/>
            <person name="Rivas-Marin E."/>
            <person name="Kohn T."/>
            <person name="Peeters S.H."/>
            <person name="Heuer A."/>
            <person name="Rast P."/>
            <person name="Oberbeckmann S."/>
            <person name="Bunk B."/>
            <person name="Jeske O."/>
            <person name="Meyerdierks A."/>
            <person name="Storesund J.E."/>
            <person name="Kallscheuer N."/>
            <person name="Luecker S."/>
            <person name="Lage O.M."/>
            <person name="Pohl T."/>
            <person name="Merkel B.J."/>
            <person name="Hornburger P."/>
            <person name="Mueller R.-W."/>
            <person name="Bruemmer F."/>
            <person name="Labrenz M."/>
            <person name="Spormann A.M."/>
            <person name="Op den Camp H."/>
            <person name="Overmann J."/>
            <person name="Amann R."/>
            <person name="Jetten M.S.M."/>
            <person name="Mascher T."/>
            <person name="Medema M.H."/>
            <person name="Devos D.P."/>
            <person name="Kaster A.-K."/>
            <person name="Ovreas L."/>
            <person name="Rohde M."/>
            <person name="Galperin M.Y."/>
            <person name="Jogler C."/>
        </authorList>
    </citation>
    <scope>NUCLEOTIDE SEQUENCE [LARGE SCALE GENOMIC DNA]</scope>
    <source>
        <strain evidence="1 2">HG15A2</strain>
    </source>
</reference>
<accession>A0A517MVX3</accession>
<dbReference type="RefSeq" id="WP_145060321.1">
    <property type="nucleotide sequence ID" value="NZ_CP036263.1"/>
</dbReference>
<dbReference type="NCBIfam" id="NF040466">
    <property type="entry name" value="ydjY_domain"/>
    <property type="match status" value="1"/>
</dbReference>
<evidence type="ECO:0000313" key="2">
    <source>
        <dbReference type="Proteomes" id="UP000319852"/>
    </source>
</evidence>
<dbReference type="Proteomes" id="UP000319852">
    <property type="component" value="Chromosome"/>
</dbReference>
<organism evidence="1 2">
    <name type="scientific">Adhaeretor mobilis</name>
    <dbReference type="NCBI Taxonomy" id="1930276"/>
    <lineage>
        <taxon>Bacteria</taxon>
        <taxon>Pseudomonadati</taxon>
        <taxon>Planctomycetota</taxon>
        <taxon>Planctomycetia</taxon>
        <taxon>Pirellulales</taxon>
        <taxon>Lacipirellulaceae</taxon>
        <taxon>Adhaeretor</taxon>
    </lineage>
</organism>
<dbReference type="EMBL" id="CP036263">
    <property type="protein sequence ID" value="QDS99035.1"/>
    <property type="molecule type" value="Genomic_DNA"/>
</dbReference>
<dbReference type="KEGG" id="amob:HG15A2_23240"/>
<evidence type="ECO:0000313" key="1">
    <source>
        <dbReference type="EMBL" id="QDS99035.1"/>
    </source>
</evidence>
<dbReference type="OrthoDB" id="247135at2"/>
<protein>
    <submittedName>
        <fullName evidence="1">Uncharacterized protein</fullName>
    </submittedName>
</protein>
<dbReference type="InterPro" id="IPR047750">
    <property type="entry name" value="YdjY-like"/>
</dbReference>
<keyword evidence="2" id="KW-1185">Reference proteome</keyword>
<proteinExistence type="predicted"/>
<gene>
    <name evidence="1" type="ORF">HG15A2_23240</name>
</gene>
<name>A0A517MVX3_9BACT</name>
<sequence>MIPKRILEVLTVIGVSAQAISFSPPALLLAAEQEGPFGVQFDERGPKDPLLDALDNMPAERPHLPPPEGAIRLTPPTAADRIWIDKAKQQLIVDGYVTLQEGYLEMFACPVGTKEHESVVAVESRAFIIHTGLLALGAKPGNTAIFMPQLRPVLAYDFFFSDLVTRFTTPDFFPPTGTEIEVSVQWRDQQGQWQHARAQDWVLDGTTEKPMTQPWVFAGSGFWLDERTGKEHYLAESGDLICVSNFSTAMLDIPIESSNTNDGLIFQANKALIPPIGTPVQVVLRPLVKKAAE</sequence>